<evidence type="ECO:0000256" key="1">
    <source>
        <dbReference type="ARBA" id="ARBA00004123"/>
    </source>
</evidence>
<evidence type="ECO:0000256" key="2">
    <source>
        <dbReference type="ARBA" id="ARBA00022737"/>
    </source>
</evidence>
<dbReference type="EMBL" id="SGPM01000374">
    <property type="protein sequence ID" value="THH23252.1"/>
    <property type="molecule type" value="Genomic_DNA"/>
</dbReference>
<dbReference type="GO" id="GO:0003682">
    <property type="term" value="F:chromatin binding"/>
    <property type="evidence" value="ECO:0007669"/>
    <property type="project" value="TreeGrafter"/>
</dbReference>
<dbReference type="SUPFAM" id="SSF47370">
    <property type="entry name" value="Bromodomain"/>
    <property type="match status" value="1"/>
</dbReference>
<gene>
    <name evidence="11" type="ORF">EUX98_g7931</name>
</gene>
<dbReference type="PANTHER" id="PTHR16062:SF19">
    <property type="entry name" value="PROTEIN POLYBROMO-1"/>
    <property type="match status" value="1"/>
</dbReference>
<feature type="non-terminal residue" evidence="11">
    <location>
        <position position="163"/>
    </location>
</feature>
<keyword evidence="2" id="KW-0677">Repeat</keyword>
<keyword evidence="7" id="KW-0539">Nucleus</keyword>
<evidence type="ECO:0000313" key="12">
    <source>
        <dbReference type="Proteomes" id="UP000308730"/>
    </source>
</evidence>
<dbReference type="InterPro" id="IPR001487">
    <property type="entry name" value="Bromodomain"/>
</dbReference>
<keyword evidence="3" id="KW-0156">Chromatin regulator</keyword>
<proteinExistence type="predicted"/>
<dbReference type="CDD" id="cd04369">
    <property type="entry name" value="Bromodomain"/>
    <property type="match status" value="1"/>
</dbReference>
<protein>
    <recommendedName>
        <fullName evidence="10">Bromo domain-containing protein</fullName>
    </recommendedName>
</protein>
<dbReference type="InterPro" id="IPR036427">
    <property type="entry name" value="Bromodomain-like_sf"/>
</dbReference>
<dbReference type="PRINTS" id="PR00503">
    <property type="entry name" value="BROMODOMAIN"/>
</dbReference>
<dbReference type="Gene3D" id="1.20.920.10">
    <property type="entry name" value="Bromodomain-like"/>
    <property type="match status" value="1"/>
</dbReference>
<keyword evidence="5 8" id="KW-0103">Bromodomain</keyword>
<accession>A0A4S4MCM4</accession>
<feature type="compositionally biased region" description="Pro residues" evidence="9">
    <location>
        <begin position="153"/>
        <end position="163"/>
    </location>
</feature>
<sequence length="163" mass="17988">MPVSAAQKDEIQQLLDVLLKATNARGKRQLAGMFLALVDRDSWPEYYEVIPEPRCLDGVKDALAKNKYKSALHVYEDLNLVFLNALYYNEEGSQIAKDAITLRTLLDTQWKQSPNLPTPPSSPPASSAQRVRKAPARVAPTSPSKTKLRLAPAPMPATPARPP</sequence>
<evidence type="ECO:0000256" key="9">
    <source>
        <dbReference type="SAM" id="MobiDB-lite"/>
    </source>
</evidence>
<reference evidence="11 12" key="1">
    <citation type="submission" date="2019-02" db="EMBL/GenBank/DDBJ databases">
        <title>Genome sequencing of the rare red list fungi Antrodiella citrinella (Flaviporus citrinellus).</title>
        <authorList>
            <person name="Buettner E."/>
            <person name="Kellner H."/>
        </authorList>
    </citation>
    <scope>NUCLEOTIDE SEQUENCE [LARGE SCALE GENOMIC DNA]</scope>
    <source>
        <strain evidence="11 12">DSM 108506</strain>
    </source>
</reference>
<dbReference type="Proteomes" id="UP000308730">
    <property type="component" value="Unassembled WGS sequence"/>
</dbReference>
<evidence type="ECO:0000256" key="3">
    <source>
        <dbReference type="ARBA" id="ARBA00022853"/>
    </source>
</evidence>
<evidence type="ECO:0000259" key="10">
    <source>
        <dbReference type="PROSITE" id="PS50014"/>
    </source>
</evidence>
<dbReference type="InterPro" id="IPR037382">
    <property type="entry name" value="Rsc/polybromo"/>
</dbReference>
<dbReference type="SMART" id="SM00297">
    <property type="entry name" value="BROMO"/>
    <property type="match status" value="1"/>
</dbReference>
<evidence type="ECO:0000256" key="8">
    <source>
        <dbReference type="PROSITE-ProRule" id="PRU00035"/>
    </source>
</evidence>
<keyword evidence="12" id="KW-1185">Reference proteome</keyword>
<dbReference type="PANTHER" id="PTHR16062">
    <property type="entry name" value="SWI/SNF-RELATED"/>
    <property type="match status" value="1"/>
</dbReference>
<dbReference type="AlphaFoldDB" id="A0A4S4MCM4"/>
<evidence type="ECO:0000256" key="5">
    <source>
        <dbReference type="ARBA" id="ARBA00023117"/>
    </source>
</evidence>
<comment type="subcellular location">
    <subcellularLocation>
        <location evidence="1">Nucleus</location>
    </subcellularLocation>
</comment>
<evidence type="ECO:0000256" key="6">
    <source>
        <dbReference type="ARBA" id="ARBA00023163"/>
    </source>
</evidence>
<dbReference type="GO" id="GO:0006368">
    <property type="term" value="P:transcription elongation by RNA polymerase II"/>
    <property type="evidence" value="ECO:0007669"/>
    <property type="project" value="TreeGrafter"/>
</dbReference>
<dbReference type="GO" id="GO:0016586">
    <property type="term" value="C:RSC-type complex"/>
    <property type="evidence" value="ECO:0007669"/>
    <property type="project" value="InterPro"/>
</dbReference>
<evidence type="ECO:0000256" key="7">
    <source>
        <dbReference type="ARBA" id="ARBA00023242"/>
    </source>
</evidence>
<dbReference type="PROSITE" id="PS50014">
    <property type="entry name" value="BROMODOMAIN_2"/>
    <property type="match status" value="1"/>
</dbReference>
<feature type="region of interest" description="Disordered" evidence="9">
    <location>
        <begin position="111"/>
        <end position="163"/>
    </location>
</feature>
<organism evidence="11 12">
    <name type="scientific">Antrodiella citrinella</name>
    <dbReference type="NCBI Taxonomy" id="2447956"/>
    <lineage>
        <taxon>Eukaryota</taxon>
        <taxon>Fungi</taxon>
        <taxon>Dikarya</taxon>
        <taxon>Basidiomycota</taxon>
        <taxon>Agaricomycotina</taxon>
        <taxon>Agaricomycetes</taxon>
        <taxon>Polyporales</taxon>
        <taxon>Steccherinaceae</taxon>
        <taxon>Antrodiella</taxon>
    </lineage>
</organism>
<evidence type="ECO:0000256" key="4">
    <source>
        <dbReference type="ARBA" id="ARBA00023015"/>
    </source>
</evidence>
<comment type="caution">
    <text evidence="11">The sequence shown here is derived from an EMBL/GenBank/DDBJ whole genome shotgun (WGS) entry which is preliminary data.</text>
</comment>
<dbReference type="OrthoDB" id="1742084at2759"/>
<evidence type="ECO:0000313" key="11">
    <source>
        <dbReference type="EMBL" id="THH23252.1"/>
    </source>
</evidence>
<name>A0A4S4MCM4_9APHY</name>
<dbReference type="Pfam" id="PF00439">
    <property type="entry name" value="Bromodomain"/>
    <property type="match status" value="1"/>
</dbReference>
<feature type="domain" description="Bromo" evidence="10">
    <location>
        <begin position="26"/>
        <end position="96"/>
    </location>
</feature>
<keyword evidence="4" id="KW-0805">Transcription regulation</keyword>
<dbReference type="GO" id="GO:0006338">
    <property type="term" value="P:chromatin remodeling"/>
    <property type="evidence" value="ECO:0007669"/>
    <property type="project" value="InterPro"/>
</dbReference>
<keyword evidence="6" id="KW-0804">Transcription</keyword>